<organism evidence="3 4">
    <name type="scientific">Acuticoccus mangrovi</name>
    <dbReference type="NCBI Taxonomy" id="2796142"/>
    <lineage>
        <taxon>Bacteria</taxon>
        <taxon>Pseudomonadati</taxon>
        <taxon>Pseudomonadota</taxon>
        <taxon>Alphaproteobacteria</taxon>
        <taxon>Hyphomicrobiales</taxon>
        <taxon>Amorphaceae</taxon>
        <taxon>Acuticoccus</taxon>
    </lineage>
</organism>
<accession>A0A934MGS3</accession>
<dbReference type="AlphaFoldDB" id="A0A934MGS3"/>
<proteinExistence type="predicted"/>
<dbReference type="Proteomes" id="UP000609531">
    <property type="component" value="Unassembled WGS sequence"/>
</dbReference>
<dbReference type="SUPFAM" id="SSF53850">
    <property type="entry name" value="Periplasmic binding protein-like II"/>
    <property type="match status" value="1"/>
</dbReference>
<keyword evidence="1" id="KW-0732">Signal</keyword>
<name>A0A934MGS3_9HYPH</name>
<dbReference type="InterPro" id="IPR015168">
    <property type="entry name" value="SsuA/THI5"/>
</dbReference>
<dbReference type="PANTHER" id="PTHR31528:SF3">
    <property type="entry name" value="THIAMINE BIOSYNTHESIS PROTEIN HI_0357-RELATED"/>
    <property type="match status" value="1"/>
</dbReference>
<evidence type="ECO:0000256" key="1">
    <source>
        <dbReference type="SAM" id="SignalP"/>
    </source>
</evidence>
<feature type="signal peptide" evidence="1">
    <location>
        <begin position="1"/>
        <end position="23"/>
    </location>
</feature>
<dbReference type="PANTHER" id="PTHR31528">
    <property type="entry name" value="4-AMINO-5-HYDROXYMETHYL-2-METHYLPYRIMIDINE PHOSPHATE SYNTHASE THI11-RELATED"/>
    <property type="match status" value="1"/>
</dbReference>
<evidence type="ECO:0000313" key="3">
    <source>
        <dbReference type="EMBL" id="MBJ3776215.1"/>
    </source>
</evidence>
<sequence>MKRSVRAALALFGAVALAGPAMAEDRLTVLLDWFVNPDHAPLFLAEARGEFAARDLDVEFVAPADPSAPPRLVAAGEGDIAITYQPSLYQQATEGLPVARFGTLIGSPLNSLVALKGGDVASLTDLKGKKVGYSVSGLEDALLGRMLAGVGLGLDDVTMINVNFALTPALLSGQVDAVIGAYRNFELTQIRLEGHEGTAFLPEEHGVPTYEELIYIARADRVDEPAMGRFLDAVAAATTWAQANPDAAEALFFKAQPDLDDALNHAAFKDTLDKFTADPKALDVDRYEAFATFMEDAGLVDALPPLSDYAVEIE</sequence>
<dbReference type="Gene3D" id="3.40.190.10">
    <property type="entry name" value="Periplasmic binding protein-like II"/>
    <property type="match status" value="2"/>
</dbReference>
<dbReference type="Pfam" id="PF09084">
    <property type="entry name" value="NMT1"/>
    <property type="match status" value="1"/>
</dbReference>
<keyword evidence="4" id="KW-1185">Reference proteome</keyword>
<dbReference type="RefSeq" id="WP_198882091.1">
    <property type="nucleotide sequence ID" value="NZ_JAEKJA010000007.1"/>
</dbReference>
<feature type="domain" description="SsuA/THI5-like" evidence="2">
    <location>
        <begin position="36"/>
        <end position="248"/>
    </location>
</feature>
<feature type="chain" id="PRO_5037667362" evidence="1">
    <location>
        <begin position="24"/>
        <end position="314"/>
    </location>
</feature>
<comment type="caution">
    <text evidence="3">The sequence shown here is derived from an EMBL/GenBank/DDBJ whole genome shotgun (WGS) entry which is preliminary data.</text>
</comment>
<dbReference type="EMBL" id="JAEKJA010000007">
    <property type="protein sequence ID" value="MBJ3776215.1"/>
    <property type="molecule type" value="Genomic_DNA"/>
</dbReference>
<evidence type="ECO:0000313" key="4">
    <source>
        <dbReference type="Proteomes" id="UP000609531"/>
    </source>
</evidence>
<gene>
    <name evidence="3" type="ORF">JCR33_10980</name>
</gene>
<dbReference type="InterPro" id="IPR027939">
    <property type="entry name" value="NMT1/THI5"/>
</dbReference>
<protein>
    <submittedName>
        <fullName evidence="3">ABC transporter substrate-binding protein</fullName>
    </submittedName>
</protein>
<dbReference type="GO" id="GO:0009228">
    <property type="term" value="P:thiamine biosynthetic process"/>
    <property type="evidence" value="ECO:0007669"/>
    <property type="project" value="InterPro"/>
</dbReference>
<reference evidence="3" key="1">
    <citation type="submission" date="2020-12" db="EMBL/GenBank/DDBJ databases">
        <title>Bacterial taxonomy.</title>
        <authorList>
            <person name="Pan X."/>
        </authorList>
    </citation>
    <scope>NUCLEOTIDE SEQUENCE</scope>
    <source>
        <strain evidence="3">B2012</strain>
    </source>
</reference>
<evidence type="ECO:0000259" key="2">
    <source>
        <dbReference type="Pfam" id="PF09084"/>
    </source>
</evidence>